<organism evidence="2 3">
    <name type="scientific">Brassica cretica</name>
    <name type="common">Mustard</name>
    <dbReference type="NCBI Taxonomy" id="69181"/>
    <lineage>
        <taxon>Eukaryota</taxon>
        <taxon>Viridiplantae</taxon>
        <taxon>Streptophyta</taxon>
        <taxon>Embryophyta</taxon>
        <taxon>Tracheophyta</taxon>
        <taxon>Spermatophyta</taxon>
        <taxon>Magnoliopsida</taxon>
        <taxon>eudicotyledons</taxon>
        <taxon>Gunneridae</taxon>
        <taxon>Pentapetalae</taxon>
        <taxon>rosids</taxon>
        <taxon>malvids</taxon>
        <taxon>Brassicales</taxon>
        <taxon>Brassicaceae</taxon>
        <taxon>Brassiceae</taxon>
        <taxon>Brassica</taxon>
    </lineage>
</organism>
<dbReference type="Proteomes" id="UP000712600">
    <property type="component" value="Unassembled WGS sequence"/>
</dbReference>
<evidence type="ECO:0000313" key="3">
    <source>
        <dbReference type="Proteomes" id="UP000712600"/>
    </source>
</evidence>
<protein>
    <submittedName>
        <fullName evidence="2">Uncharacterized protein</fullName>
    </submittedName>
</protein>
<sequence>MFPVLPSALRRRHRRFDPSTGHRFLPEEVKYKTRRSSLEERKENELEGEETETEHQQSDGIKTKLKNKASVGVSMASYTMVPASLQVDTMGSRRDAKYCLCKSTTKLAWFLHHVRQRFCSDELFMAMSSYPGLNCSRNHRIHWQGKSVSRWKAGNQVVKVTGSNAWMSWRQVHEDKRGSNPTNYHPL</sequence>
<evidence type="ECO:0000313" key="2">
    <source>
        <dbReference type="EMBL" id="KAF3600763.1"/>
    </source>
</evidence>
<accession>A0A8S9SLA8</accession>
<feature type="region of interest" description="Disordered" evidence="1">
    <location>
        <begin position="34"/>
        <end position="63"/>
    </location>
</feature>
<dbReference type="EMBL" id="QGKX02000004">
    <property type="protein sequence ID" value="KAF3600763.1"/>
    <property type="molecule type" value="Genomic_DNA"/>
</dbReference>
<reference evidence="2" key="1">
    <citation type="submission" date="2019-12" db="EMBL/GenBank/DDBJ databases">
        <title>Genome sequencing and annotation of Brassica cretica.</title>
        <authorList>
            <person name="Studholme D.J."/>
            <person name="Sarris P."/>
        </authorList>
    </citation>
    <scope>NUCLEOTIDE SEQUENCE</scope>
    <source>
        <strain evidence="2">PFS-109/04</strain>
        <tissue evidence="2">Leaf</tissue>
    </source>
</reference>
<name>A0A8S9SLA8_BRACR</name>
<dbReference type="AlphaFoldDB" id="A0A8S9SLA8"/>
<comment type="caution">
    <text evidence="2">The sequence shown here is derived from an EMBL/GenBank/DDBJ whole genome shotgun (WGS) entry which is preliminary data.</text>
</comment>
<gene>
    <name evidence="2" type="ORF">F2Q69_00035844</name>
</gene>
<proteinExistence type="predicted"/>
<feature type="compositionally biased region" description="Basic and acidic residues" evidence="1">
    <location>
        <begin position="34"/>
        <end position="45"/>
    </location>
</feature>
<evidence type="ECO:0000256" key="1">
    <source>
        <dbReference type="SAM" id="MobiDB-lite"/>
    </source>
</evidence>